<keyword evidence="8 17" id="KW-0067">ATP-binding</keyword>
<evidence type="ECO:0000256" key="9">
    <source>
        <dbReference type="ARBA" id="ARBA00022967"/>
    </source>
</evidence>
<protein>
    <recommendedName>
        <fullName evidence="14">Glutathione import ATP-binding protein GsiA</fullName>
        <ecNumber evidence="13">7.4.2.10</ecNumber>
    </recommendedName>
</protein>
<evidence type="ECO:0000313" key="17">
    <source>
        <dbReference type="EMBL" id="QDO97367.1"/>
    </source>
</evidence>
<dbReference type="CDD" id="cd03257">
    <property type="entry name" value="ABC_NikE_OppD_transporters"/>
    <property type="match status" value="1"/>
</dbReference>
<evidence type="ECO:0000256" key="10">
    <source>
        <dbReference type="ARBA" id="ARBA00023136"/>
    </source>
</evidence>
<dbReference type="SMART" id="SM00382">
    <property type="entry name" value="AAA"/>
    <property type="match status" value="1"/>
</dbReference>
<keyword evidence="4" id="KW-0813">Transport</keyword>
<dbReference type="Pfam" id="PF00005">
    <property type="entry name" value="ABC_tran"/>
    <property type="match status" value="1"/>
</dbReference>
<comment type="similarity">
    <text evidence="12">Belongs to the ABC transporter superfamily. Glutathione importer (TC 3.A.1.5.11) family.</text>
</comment>
<evidence type="ECO:0000259" key="16">
    <source>
        <dbReference type="PROSITE" id="PS50893"/>
    </source>
</evidence>
<accession>A0A516H0R4</accession>
<reference evidence="17 18" key="1">
    <citation type="submission" date="2019-07" db="EMBL/GenBank/DDBJ databases">
        <title>Genome sequencing for Ferrovibrio sp. K5.</title>
        <authorList>
            <person name="Park S.-J."/>
        </authorList>
    </citation>
    <scope>NUCLEOTIDE SEQUENCE [LARGE SCALE GENOMIC DNA]</scope>
    <source>
        <strain evidence="17 18">K5</strain>
    </source>
</reference>
<keyword evidence="5" id="KW-1003">Cell membrane</keyword>
<dbReference type="PROSITE" id="PS00211">
    <property type="entry name" value="ABC_TRANSPORTER_1"/>
    <property type="match status" value="1"/>
</dbReference>
<comment type="subcellular location">
    <subcellularLocation>
        <location evidence="2">Cell inner membrane</location>
    </subcellularLocation>
    <subcellularLocation>
        <location evidence="1">Membrane</location>
        <topology evidence="1">Peripheral membrane protein</topology>
    </subcellularLocation>
</comment>
<comment type="subunit">
    <text evidence="3">The complex is composed of two ATP-binding proteins (GsiA), two transmembrane proteins (GsiC and GsiD) and a solute-binding protein (GsiB).</text>
</comment>
<dbReference type="InterPro" id="IPR050319">
    <property type="entry name" value="ABC_transp_ATP-bind"/>
</dbReference>
<evidence type="ECO:0000256" key="3">
    <source>
        <dbReference type="ARBA" id="ARBA00011469"/>
    </source>
</evidence>
<dbReference type="KEGG" id="fer:FNB15_08855"/>
<gene>
    <name evidence="17" type="ORF">FNB15_08855</name>
</gene>
<keyword evidence="6" id="KW-0997">Cell inner membrane</keyword>
<dbReference type="PANTHER" id="PTHR43776:SF15">
    <property type="entry name" value="GLUTATHIONE IMPORT ATP-BINDING PROTEIN GSIA"/>
    <property type="match status" value="1"/>
</dbReference>
<evidence type="ECO:0000256" key="8">
    <source>
        <dbReference type="ARBA" id="ARBA00022840"/>
    </source>
</evidence>
<evidence type="ECO:0000256" key="15">
    <source>
        <dbReference type="ARBA" id="ARBA00047640"/>
    </source>
</evidence>
<evidence type="ECO:0000256" key="12">
    <source>
        <dbReference type="ARBA" id="ARBA00038416"/>
    </source>
</evidence>
<dbReference type="InterPro" id="IPR003593">
    <property type="entry name" value="AAA+_ATPase"/>
</dbReference>
<keyword evidence="9" id="KW-1278">Translocase</keyword>
<evidence type="ECO:0000256" key="4">
    <source>
        <dbReference type="ARBA" id="ARBA00022448"/>
    </source>
</evidence>
<dbReference type="InterPro" id="IPR003439">
    <property type="entry name" value="ABC_transporter-like_ATP-bd"/>
</dbReference>
<evidence type="ECO:0000313" key="18">
    <source>
        <dbReference type="Proteomes" id="UP000317496"/>
    </source>
</evidence>
<dbReference type="Proteomes" id="UP000317496">
    <property type="component" value="Chromosome"/>
</dbReference>
<dbReference type="GO" id="GO:0016887">
    <property type="term" value="F:ATP hydrolysis activity"/>
    <property type="evidence" value="ECO:0007669"/>
    <property type="project" value="InterPro"/>
</dbReference>
<evidence type="ECO:0000256" key="13">
    <source>
        <dbReference type="ARBA" id="ARBA00039050"/>
    </source>
</evidence>
<dbReference type="GO" id="GO:0055085">
    <property type="term" value="P:transmembrane transport"/>
    <property type="evidence" value="ECO:0007669"/>
    <property type="project" value="UniProtKB-ARBA"/>
</dbReference>
<dbReference type="PANTHER" id="PTHR43776">
    <property type="entry name" value="TRANSPORT ATP-BINDING PROTEIN"/>
    <property type="match status" value="1"/>
</dbReference>
<evidence type="ECO:0000256" key="7">
    <source>
        <dbReference type="ARBA" id="ARBA00022741"/>
    </source>
</evidence>
<dbReference type="PROSITE" id="PS50893">
    <property type="entry name" value="ABC_TRANSPORTER_2"/>
    <property type="match status" value="1"/>
</dbReference>
<evidence type="ECO:0000256" key="6">
    <source>
        <dbReference type="ARBA" id="ARBA00022519"/>
    </source>
</evidence>
<comment type="function">
    <text evidence="11">Part of the ABC transporter complex GsiABCD involved in glutathione import. Responsible for energy coupling to the transport system.</text>
</comment>
<dbReference type="OrthoDB" id="37801at2"/>
<comment type="catalytic activity">
    <reaction evidence="15">
        <text>glutathione(out) + ATP + H2O = glutathione(in) + ADP + phosphate + H(+)</text>
        <dbReference type="Rhea" id="RHEA:29791"/>
        <dbReference type="ChEBI" id="CHEBI:15377"/>
        <dbReference type="ChEBI" id="CHEBI:15378"/>
        <dbReference type="ChEBI" id="CHEBI:30616"/>
        <dbReference type="ChEBI" id="CHEBI:43474"/>
        <dbReference type="ChEBI" id="CHEBI:57925"/>
        <dbReference type="ChEBI" id="CHEBI:456216"/>
        <dbReference type="EC" id="7.4.2.10"/>
    </reaction>
</comment>
<dbReference type="AlphaFoldDB" id="A0A516H0R4"/>
<evidence type="ECO:0000256" key="2">
    <source>
        <dbReference type="ARBA" id="ARBA00004533"/>
    </source>
</evidence>
<dbReference type="InterPro" id="IPR017871">
    <property type="entry name" value="ABC_transporter-like_CS"/>
</dbReference>
<keyword evidence="7" id="KW-0547">Nucleotide-binding</keyword>
<dbReference type="EC" id="7.4.2.10" evidence="13"/>
<dbReference type="GO" id="GO:0005524">
    <property type="term" value="F:ATP binding"/>
    <property type="evidence" value="ECO:0007669"/>
    <property type="project" value="UniProtKB-KW"/>
</dbReference>
<sequence>MSIAAAIIVSGVDIYHGAGHQRFHAVRQADLTVAPRETFGLVGGSGSGKSTLLRVLAGLSSNWTGTITLAGQSLPPGKRPPRSYHRHAQMVFQDPYASLNPRHTVDRILAEGLVLHGFADVEPRIRNLLDQVGLGPRFRFRYPHELSGGQRQRVAIARAIALEPDVLLLDEPTSALDASVQAEILNLLMAIRRERPVTCVFVSHDLAVIAHLCDRVAVMQQGAIVERLSGDDLVARRVQHPYTRQLLAASEGLSG</sequence>
<dbReference type="SUPFAM" id="SSF52540">
    <property type="entry name" value="P-loop containing nucleoside triphosphate hydrolases"/>
    <property type="match status" value="1"/>
</dbReference>
<evidence type="ECO:0000256" key="14">
    <source>
        <dbReference type="ARBA" id="ARBA00041187"/>
    </source>
</evidence>
<evidence type="ECO:0000256" key="11">
    <source>
        <dbReference type="ARBA" id="ARBA00037530"/>
    </source>
</evidence>
<dbReference type="Gene3D" id="3.40.50.300">
    <property type="entry name" value="P-loop containing nucleotide triphosphate hydrolases"/>
    <property type="match status" value="1"/>
</dbReference>
<keyword evidence="10" id="KW-0472">Membrane</keyword>
<dbReference type="GO" id="GO:0005886">
    <property type="term" value="C:plasma membrane"/>
    <property type="evidence" value="ECO:0007669"/>
    <property type="project" value="UniProtKB-SubCell"/>
</dbReference>
<organism evidence="17 18">
    <name type="scientific">Ferrovibrio terrae</name>
    <dbReference type="NCBI Taxonomy" id="2594003"/>
    <lineage>
        <taxon>Bacteria</taxon>
        <taxon>Pseudomonadati</taxon>
        <taxon>Pseudomonadota</taxon>
        <taxon>Alphaproteobacteria</taxon>
        <taxon>Rhodospirillales</taxon>
        <taxon>Rhodospirillaceae</taxon>
        <taxon>Ferrovibrio</taxon>
    </lineage>
</organism>
<evidence type="ECO:0000256" key="5">
    <source>
        <dbReference type="ARBA" id="ARBA00022475"/>
    </source>
</evidence>
<name>A0A516H0R4_9PROT</name>
<evidence type="ECO:0000256" key="1">
    <source>
        <dbReference type="ARBA" id="ARBA00004170"/>
    </source>
</evidence>
<feature type="domain" description="ABC transporter" evidence="16">
    <location>
        <begin position="9"/>
        <end position="246"/>
    </location>
</feature>
<dbReference type="InterPro" id="IPR027417">
    <property type="entry name" value="P-loop_NTPase"/>
</dbReference>
<dbReference type="RefSeq" id="WP_144068348.1">
    <property type="nucleotide sequence ID" value="NZ_CP041636.1"/>
</dbReference>
<proteinExistence type="inferred from homology"/>
<dbReference type="EMBL" id="CP041636">
    <property type="protein sequence ID" value="QDO97367.1"/>
    <property type="molecule type" value="Genomic_DNA"/>
</dbReference>
<keyword evidence="18" id="KW-1185">Reference proteome</keyword>